<dbReference type="GeneID" id="88766993"/>
<sequence>MFEVIATREFQKKVRSLSKKYRHIQTDLQPILEKLRLGEILGDRIPGIKFVVYKLRIKNNDV</sequence>
<dbReference type="Proteomes" id="UP000003477">
    <property type="component" value="Unassembled WGS sequence"/>
</dbReference>
<organism evidence="1 2">
    <name type="scientific">Crocosphaera watsonii WH 0003</name>
    <dbReference type="NCBI Taxonomy" id="423471"/>
    <lineage>
        <taxon>Bacteria</taxon>
        <taxon>Bacillati</taxon>
        <taxon>Cyanobacteriota</taxon>
        <taxon>Cyanophyceae</taxon>
        <taxon>Oscillatoriophycideae</taxon>
        <taxon>Chroococcales</taxon>
        <taxon>Aphanothecaceae</taxon>
        <taxon>Crocosphaera</taxon>
    </lineage>
</organism>
<dbReference type="RefSeq" id="WP_007306360.1">
    <property type="nucleotide sequence ID" value="NZ_AESD01000517.1"/>
</dbReference>
<dbReference type="PATRIC" id="fig|423471.3.peg.3245"/>
<reference evidence="1 2" key="1">
    <citation type="journal article" date="2011" name="Front. Microbiol.">
        <title>Two Strains of Crocosphaera watsonii with Highly Conserved Genomes are Distinguished by Strain-Specific Features.</title>
        <authorList>
            <person name="Bench S.R."/>
            <person name="Ilikchyan I.N."/>
            <person name="Tripp H.J."/>
            <person name="Zehr J.P."/>
        </authorList>
    </citation>
    <scope>NUCLEOTIDE SEQUENCE [LARGE SCALE GENOMIC DNA]</scope>
    <source>
        <strain evidence="1 2">WH 0003</strain>
    </source>
</reference>
<evidence type="ECO:0000313" key="1">
    <source>
        <dbReference type="EMBL" id="EHJ11812.1"/>
    </source>
</evidence>
<comment type="caution">
    <text evidence="1">The sequence shown here is derived from an EMBL/GenBank/DDBJ whole genome shotgun (WGS) entry which is preliminary data.</text>
</comment>
<dbReference type="EMBL" id="AESD01000517">
    <property type="protein sequence ID" value="EHJ11812.1"/>
    <property type="molecule type" value="Genomic_DNA"/>
</dbReference>
<evidence type="ECO:0000313" key="2">
    <source>
        <dbReference type="Proteomes" id="UP000003477"/>
    </source>
</evidence>
<gene>
    <name evidence="1" type="ORF">CWATWH0003_3461</name>
</gene>
<evidence type="ECO:0008006" key="3">
    <source>
        <dbReference type="Google" id="ProtNLM"/>
    </source>
</evidence>
<name>G5J7M5_CROWT</name>
<dbReference type="AlphaFoldDB" id="G5J7M5"/>
<proteinExistence type="predicted"/>
<accession>G5J7M5</accession>
<protein>
    <recommendedName>
        <fullName evidence="3">Plasmid stabilization system</fullName>
    </recommendedName>
</protein>